<organism evidence="1 2">
    <name type="scientific">Selenomonas ruminantium</name>
    <dbReference type="NCBI Taxonomy" id="971"/>
    <lineage>
        <taxon>Bacteria</taxon>
        <taxon>Bacillati</taxon>
        <taxon>Bacillota</taxon>
        <taxon>Negativicutes</taxon>
        <taxon>Selenomonadales</taxon>
        <taxon>Selenomonadaceae</taxon>
        <taxon>Selenomonas</taxon>
    </lineage>
</organism>
<dbReference type="RefSeq" id="WP_074570833.1">
    <property type="nucleotide sequence ID" value="NZ_FNJQ01000001.1"/>
</dbReference>
<accession>A0A1H0MIS1</accession>
<dbReference type="Proteomes" id="UP000182412">
    <property type="component" value="Unassembled WGS sequence"/>
</dbReference>
<sequence length="272" mass="32578">MKTVDFFKLEKIAHVHRIMRIPYNYYSGFDFTKKDMNIEWEDPLKQGKEINADDDNFGWSENGLFYNGQRVRLYIRDQMNYTHGESRQMPKYHLTWCKTLEDMHNRGKYEKYVVSTSTDNFFLINWVDGIKVVEQTYEKLSVCKNCLRTLNWKGYANNKYQRDEIFYNFSIEEFFHEYNSDNMGQFAYLPGDSDITAPLNIYPNEWNAISKQLRSGHLFCSKCQRRFSVVDKGKLHVHHRNGKKNDCRRSNLVVLCASCHQKEHPDHKILFW</sequence>
<reference evidence="1 2" key="1">
    <citation type="submission" date="2016-10" db="EMBL/GenBank/DDBJ databases">
        <authorList>
            <person name="de Groot N.N."/>
        </authorList>
    </citation>
    <scope>NUCLEOTIDE SEQUENCE [LARGE SCALE GENOMIC DNA]</scope>
    <source>
        <strain evidence="1 2">S137</strain>
    </source>
</reference>
<dbReference type="InterPro" id="IPR003615">
    <property type="entry name" value="HNH_nuc"/>
</dbReference>
<protein>
    <recommendedName>
        <fullName evidence="3">HNH endonuclease</fullName>
    </recommendedName>
</protein>
<proteinExistence type="predicted"/>
<dbReference type="AlphaFoldDB" id="A0A1H0MIS1"/>
<gene>
    <name evidence="1" type="ORF">SAMN05216366_101183</name>
</gene>
<dbReference type="CDD" id="cd00085">
    <property type="entry name" value="HNHc"/>
    <property type="match status" value="1"/>
</dbReference>
<evidence type="ECO:0000313" key="1">
    <source>
        <dbReference type="EMBL" id="SDO80166.1"/>
    </source>
</evidence>
<dbReference type="EMBL" id="FNJQ01000001">
    <property type="protein sequence ID" value="SDO80166.1"/>
    <property type="molecule type" value="Genomic_DNA"/>
</dbReference>
<evidence type="ECO:0000313" key="2">
    <source>
        <dbReference type="Proteomes" id="UP000182412"/>
    </source>
</evidence>
<evidence type="ECO:0008006" key="3">
    <source>
        <dbReference type="Google" id="ProtNLM"/>
    </source>
</evidence>
<dbReference type="OrthoDB" id="9811997at2"/>
<name>A0A1H0MIS1_SELRU</name>